<keyword evidence="9 11" id="KW-0057">Aromatic amino acid biosynthesis</keyword>
<accession>A0ABS1BUK2</accession>
<dbReference type="PRINTS" id="PR01100">
    <property type="entry name" value="SHIKIMTKNASE"/>
</dbReference>
<dbReference type="HAMAP" id="MF_00109">
    <property type="entry name" value="Shikimate_kinase"/>
    <property type="match status" value="1"/>
</dbReference>
<feature type="binding site" evidence="11">
    <location>
        <begin position="15"/>
        <end position="20"/>
    </location>
    <ligand>
        <name>ATP</name>
        <dbReference type="ChEBI" id="CHEBI:30616"/>
    </ligand>
</feature>
<comment type="subcellular location">
    <subcellularLocation>
        <location evidence="11">Cytoplasm</location>
    </subcellularLocation>
</comment>
<dbReference type="InterPro" id="IPR000623">
    <property type="entry name" value="Shikimate_kinase/TSH1"/>
</dbReference>
<dbReference type="GO" id="GO:0016301">
    <property type="term" value="F:kinase activity"/>
    <property type="evidence" value="ECO:0007669"/>
    <property type="project" value="UniProtKB-KW"/>
</dbReference>
<feature type="binding site" evidence="11">
    <location>
        <position position="37"/>
    </location>
    <ligand>
        <name>substrate</name>
    </ligand>
</feature>
<keyword evidence="5 11" id="KW-0808">Transferase</keyword>
<comment type="pathway">
    <text evidence="1 11">Metabolic intermediate biosynthesis; chorismate biosynthesis; chorismate from D-erythrose 4-phosphate and phosphoenolpyruvate: step 5/7.</text>
</comment>
<dbReference type="Proteomes" id="UP000614058">
    <property type="component" value="Unassembled WGS sequence"/>
</dbReference>
<comment type="caution">
    <text evidence="12">The sequence shown here is derived from an EMBL/GenBank/DDBJ whole genome shotgun (WGS) entry which is preliminary data.</text>
</comment>
<keyword evidence="7 11" id="KW-0418">Kinase</keyword>
<dbReference type="PROSITE" id="PS01128">
    <property type="entry name" value="SHIKIMATE_KINASE"/>
    <property type="match status" value="1"/>
</dbReference>
<keyword evidence="11" id="KW-0963">Cytoplasm</keyword>
<protein>
    <recommendedName>
        <fullName evidence="3 11">Shikimate kinase</fullName>
        <shortName evidence="11">SK</shortName>
        <ecNumber evidence="3 11">2.7.1.71</ecNumber>
    </recommendedName>
</protein>
<reference evidence="12 13" key="1">
    <citation type="journal article" date="2021" name="Pathogens">
        <title>Isolation and Characterization of Kingella bonacorsii sp. nov., A Novel Kingella Species Detected in a Stable Periodontitis Subject.</title>
        <authorList>
            <person name="Antezack A."/>
            <person name="Boxberger M."/>
            <person name="Rolland C."/>
            <person name="Monnet-Corti V."/>
            <person name="La Scola B."/>
        </authorList>
    </citation>
    <scope>NUCLEOTIDE SEQUENCE [LARGE SCALE GENOMIC DNA]</scope>
    <source>
        <strain evidence="12 13">Marseille-Q4569</strain>
    </source>
</reference>
<feature type="binding site" evidence="11">
    <location>
        <position position="83"/>
    </location>
    <ligand>
        <name>substrate</name>
    </ligand>
</feature>
<sequence>MEHIAGNLFLVGLMGAGKTTQGKRLAQHLNRTFFDSDQVICERTGVNIPTIFEMEGEAGFRHRESNIINELSLLPNIVLATGGGAVLREQNRDYLRQRGLVVYLHVQPETLFERVGKDRNRPLLQVQDALAKFRDLYRARDAIYRETAHIVIEVGADDCQATFEQILKYASEYEKGLA</sequence>
<dbReference type="PANTHER" id="PTHR21087">
    <property type="entry name" value="SHIKIMATE KINASE"/>
    <property type="match status" value="1"/>
</dbReference>
<comment type="function">
    <text evidence="11">Catalyzes the specific phosphorylation of the 3-hydroxyl group of shikimic acid using ATP as a cosubstrate.</text>
</comment>
<dbReference type="CDD" id="cd00464">
    <property type="entry name" value="SK"/>
    <property type="match status" value="1"/>
</dbReference>
<evidence type="ECO:0000256" key="1">
    <source>
        <dbReference type="ARBA" id="ARBA00004842"/>
    </source>
</evidence>
<evidence type="ECO:0000256" key="10">
    <source>
        <dbReference type="ARBA" id="ARBA00048567"/>
    </source>
</evidence>
<keyword evidence="4 11" id="KW-0028">Amino-acid biosynthesis</keyword>
<evidence type="ECO:0000256" key="8">
    <source>
        <dbReference type="ARBA" id="ARBA00022840"/>
    </source>
</evidence>
<organism evidence="12 13">
    <name type="scientific">Kingella bonacorsii</name>
    <dbReference type="NCBI Taxonomy" id="2796361"/>
    <lineage>
        <taxon>Bacteria</taxon>
        <taxon>Pseudomonadati</taxon>
        <taxon>Pseudomonadota</taxon>
        <taxon>Betaproteobacteria</taxon>
        <taxon>Neisseriales</taxon>
        <taxon>Neisseriaceae</taxon>
        <taxon>Kingella</taxon>
    </lineage>
</organism>
<evidence type="ECO:0000313" key="13">
    <source>
        <dbReference type="Proteomes" id="UP000614058"/>
    </source>
</evidence>
<comment type="cofactor">
    <cofactor evidence="11">
        <name>Mg(2+)</name>
        <dbReference type="ChEBI" id="CHEBI:18420"/>
    </cofactor>
    <text evidence="11">Binds 1 Mg(2+) ion per subunit.</text>
</comment>
<evidence type="ECO:0000256" key="6">
    <source>
        <dbReference type="ARBA" id="ARBA00022741"/>
    </source>
</evidence>
<feature type="binding site" evidence="11">
    <location>
        <position position="121"/>
    </location>
    <ligand>
        <name>ATP</name>
        <dbReference type="ChEBI" id="CHEBI:30616"/>
    </ligand>
</feature>
<keyword evidence="11" id="KW-0479">Metal-binding</keyword>
<keyword evidence="8 11" id="KW-0067">ATP-binding</keyword>
<evidence type="ECO:0000256" key="11">
    <source>
        <dbReference type="HAMAP-Rule" id="MF_00109"/>
    </source>
</evidence>
<feature type="binding site" evidence="11">
    <location>
        <position position="19"/>
    </location>
    <ligand>
        <name>Mg(2+)</name>
        <dbReference type="ChEBI" id="CHEBI:18420"/>
    </ligand>
</feature>
<comment type="catalytic activity">
    <reaction evidence="10 11">
        <text>shikimate + ATP = 3-phosphoshikimate + ADP + H(+)</text>
        <dbReference type="Rhea" id="RHEA:13121"/>
        <dbReference type="ChEBI" id="CHEBI:15378"/>
        <dbReference type="ChEBI" id="CHEBI:30616"/>
        <dbReference type="ChEBI" id="CHEBI:36208"/>
        <dbReference type="ChEBI" id="CHEBI:145989"/>
        <dbReference type="ChEBI" id="CHEBI:456216"/>
        <dbReference type="EC" id="2.7.1.71"/>
    </reaction>
</comment>
<comment type="caution">
    <text evidence="11">Lacks conserved residue(s) required for the propagation of feature annotation.</text>
</comment>
<keyword evidence="6 11" id="KW-0547">Nucleotide-binding</keyword>
<name>A0ABS1BUK2_9NEIS</name>
<dbReference type="EC" id="2.7.1.71" evidence="3 11"/>
<evidence type="ECO:0000256" key="5">
    <source>
        <dbReference type="ARBA" id="ARBA00022679"/>
    </source>
</evidence>
<evidence type="ECO:0000256" key="3">
    <source>
        <dbReference type="ARBA" id="ARBA00012154"/>
    </source>
</evidence>
<evidence type="ECO:0000256" key="7">
    <source>
        <dbReference type="ARBA" id="ARBA00022777"/>
    </source>
</evidence>
<dbReference type="SUPFAM" id="SSF52540">
    <property type="entry name" value="P-loop containing nucleoside triphosphate hydrolases"/>
    <property type="match status" value="1"/>
</dbReference>
<dbReference type="InterPro" id="IPR023000">
    <property type="entry name" value="Shikimate_kinase_CS"/>
</dbReference>
<proteinExistence type="inferred from homology"/>
<keyword evidence="11" id="KW-0460">Magnesium</keyword>
<evidence type="ECO:0000256" key="2">
    <source>
        <dbReference type="ARBA" id="ARBA00006997"/>
    </source>
</evidence>
<dbReference type="Gene3D" id="3.40.50.300">
    <property type="entry name" value="P-loop containing nucleotide triphosphate hydrolases"/>
    <property type="match status" value="1"/>
</dbReference>
<dbReference type="InterPro" id="IPR027417">
    <property type="entry name" value="P-loop_NTPase"/>
</dbReference>
<dbReference type="Pfam" id="PF01202">
    <property type="entry name" value="SKI"/>
    <property type="match status" value="1"/>
</dbReference>
<dbReference type="InterPro" id="IPR031322">
    <property type="entry name" value="Shikimate/glucono_kinase"/>
</dbReference>
<feature type="binding site" evidence="11">
    <location>
        <position position="140"/>
    </location>
    <ligand>
        <name>substrate</name>
    </ligand>
</feature>
<keyword evidence="13" id="KW-1185">Reference proteome</keyword>
<evidence type="ECO:0000256" key="4">
    <source>
        <dbReference type="ARBA" id="ARBA00022605"/>
    </source>
</evidence>
<feature type="binding site" evidence="11">
    <location>
        <position position="61"/>
    </location>
    <ligand>
        <name>substrate</name>
    </ligand>
</feature>
<evidence type="ECO:0000313" key="12">
    <source>
        <dbReference type="EMBL" id="MBK0396838.1"/>
    </source>
</evidence>
<dbReference type="RefSeq" id="WP_200522892.1">
    <property type="nucleotide sequence ID" value="NZ_JAEHNZ010000003.1"/>
</dbReference>
<dbReference type="PANTHER" id="PTHR21087:SF16">
    <property type="entry name" value="SHIKIMATE KINASE 1, CHLOROPLASTIC"/>
    <property type="match status" value="1"/>
</dbReference>
<comment type="similarity">
    <text evidence="2 11">Belongs to the shikimate kinase family.</text>
</comment>
<gene>
    <name evidence="11" type="primary">aroK</name>
    <name evidence="12" type="ORF">JDW22_09700</name>
</gene>
<comment type="subunit">
    <text evidence="11">Monomer.</text>
</comment>
<dbReference type="EMBL" id="JAEHNZ010000003">
    <property type="protein sequence ID" value="MBK0396838.1"/>
    <property type="molecule type" value="Genomic_DNA"/>
</dbReference>
<evidence type="ECO:0000256" key="9">
    <source>
        <dbReference type="ARBA" id="ARBA00023141"/>
    </source>
</evidence>